<dbReference type="InterPro" id="IPR029021">
    <property type="entry name" value="Prot-tyrosine_phosphatase-like"/>
</dbReference>
<evidence type="ECO:0000256" key="4">
    <source>
        <dbReference type="ARBA" id="ARBA00013064"/>
    </source>
</evidence>
<comment type="catalytic activity">
    <reaction evidence="18">
        <text>O-phospho-L-threonyl-[protein] + H2O = L-threonyl-[protein] + phosphate</text>
        <dbReference type="Rhea" id="RHEA:47004"/>
        <dbReference type="Rhea" id="RHEA-COMP:11060"/>
        <dbReference type="Rhea" id="RHEA-COMP:11605"/>
        <dbReference type="ChEBI" id="CHEBI:15377"/>
        <dbReference type="ChEBI" id="CHEBI:30013"/>
        <dbReference type="ChEBI" id="CHEBI:43474"/>
        <dbReference type="ChEBI" id="CHEBI:61977"/>
        <dbReference type="EC" id="3.1.3.16"/>
    </reaction>
    <physiologicalReaction direction="left-to-right" evidence="18">
        <dbReference type="Rhea" id="RHEA:47005"/>
    </physiologicalReaction>
</comment>
<dbReference type="GO" id="GO:0046856">
    <property type="term" value="P:phosphatidylinositol dephosphorylation"/>
    <property type="evidence" value="ECO:0007669"/>
    <property type="project" value="TreeGrafter"/>
</dbReference>
<feature type="compositionally biased region" description="Acidic residues" evidence="20">
    <location>
        <begin position="437"/>
        <end position="457"/>
    </location>
</feature>
<evidence type="ECO:0000256" key="8">
    <source>
        <dbReference type="ARBA" id="ARBA00022912"/>
    </source>
</evidence>
<keyword evidence="9" id="KW-0443">Lipid metabolism</keyword>
<protein>
    <recommendedName>
        <fullName evidence="12">Phosphatidylinositol 3,4,5-trisphosphate 3-phosphatase and dual-specificity protein phosphatase PTEN</fullName>
        <ecNumber evidence="5">3.1.3.16</ecNumber>
        <ecNumber evidence="4">3.1.3.48</ecNumber>
        <ecNumber evidence="3">3.1.3.67</ecNumber>
    </recommendedName>
    <alternativeName>
        <fullName evidence="16">Inositol polyphosphate 3-phosphatase</fullName>
    </alternativeName>
</protein>
<dbReference type="GO" id="GO:0004725">
    <property type="term" value="F:protein tyrosine phosphatase activity"/>
    <property type="evidence" value="ECO:0007669"/>
    <property type="project" value="UniProtKB-EC"/>
</dbReference>
<evidence type="ECO:0000256" key="19">
    <source>
        <dbReference type="ARBA" id="ARBA00051341"/>
    </source>
</evidence>
<keyword evidence="25" id="KW-1185">Reference proteome</keyword>
<dbReference type="GO" id="GO:0005829">
    <property type="term" value="C:cytosol"/>
    <property type="evidence" value="ECO:0007669"/>
    <property type="project" value="TreeGrafter"/>
</dbReference>
<evidence type="ECO:0000313" key="24">
    <source>
        <dbReference type="EnsemblMetazoa" id="Aqu2.1.43771_001"/>
    </source>
</evidence>
<dbReference type="PROSITE" id="PS51182">
    <property type="entry name" value="C2_TENSIN"/>
    <property type="match status" value="1"/>
</dbReference>
<dbReference type="InterPro" id="IPR045101">
    <property type="entry name" value="PTP_PTEN"/>
</dbReference>
<gene>
    <name evidence="24" type="primary">100640061</name>
</gene>
<dbReference type="PANTHER" id="PTHR12305">
    <property type="entry name" value="PHOSPHATASE WITH HOMOLOGY TO TENSIN"/>
    <property type="match status" value="1"/>
</dbReference>
<dbReference type="eggNOG" id="KOG2283">
    <property type="taxonomic scope" value="Eukaryota"/>
</dbReference>
<evidence type="ECO:0000259" key="22">
    <source>
        <dbReference type="PROSITE" id="PS51181"/>
    </source>
</evidence>
<feature type="compositionally biased region" description="Polar residues" evidence="20">
    <location>
        <begin position="317"/>
        <end position="334"/>
    </location>
</feature>
<evidence type="ECO:0000256" key="6">
    <source>
        <dbReference type="ARBA" id="ARBA00022490"/>
    </source>
</evidence>
<comment type="catalytic activity">
    <reaction evidence="10">
        <text>1,2-dihexadecanoyl-sn-glycero-3-phospho-(1D-myo-inositol-3,4,5-trisphosphate) + H2O = 1,2-dihexadecanoyl-sn-glycero-3-phospho-(1D-myo-inositol-4,5-bisphosphate) + phosphate</text>
        <dbReference type="Rhea" id="RHEA:43560"/>
        <dbReference type="ChEBI" id="CHEBI:15377"/>
        <dbReference type="ChEBI" id="CHEBI:43474"/>
        <dbReference type="ChEBI" id="CHEBI:83420"/>
        <dbReference type="ChEBI" id="CHEBI:83423"/>
    </reaction>
    <physiologicalReaction direction="left-to-right" evidence="10">
        <dbReference type="Rhea" id="RHEA:43561"/>
    </physiologicalReaction>
</comment>
<dbReference type="GO" id="GO:0008285">
    <property type="term" value="P:negative regulation of cell population proliferation"/>
    <property type="evidence" value="ECO:0007669"/>
    <property type="project" value="TreeGrafter"/>
</dbReference>
<dbReference type="GO" id="GO:0016314">
    <property type="term" value="F:phosphatidylinositol-3,4,5-trisphosphate 3-phosphatase activity"/>
    <property type="evidence" value="ECO:0007669"/>
    <property type="project" value="UniProtKB-EC"/>
</dbReference>
<name>A0A1X7VTV1_AMPQE</name>
<dbReference type="InterPro" id="IPR016130">
    <property type="entry name" value="Tyr_Pase_AS"/>
</dbReference>
<dbReference type="EC" id="3.1.3.16" evidence="5"/>
<dbReference type="Proteomes" id="UP000007879">
    <property type="component" value="Unassembled WGS sequence"/>
</dbReference>
<keyword evidence="7" id="KW-0378">Hydrolase</keyword>
<dbReference type="InterPro" id="IPR035892">
    <property type="entry name" value="C2_domain_sf"/>
</dbReference>
<evidence type="ECO:0000256" key="9">
    <source>
        <dbReference type="ARBA" id="ARBA00023098"/>
    </source>
</evidence>
<dbReference type="InterPro" id="IPR051281">
    <property type="entry name" value="Dual-spec_lipid-protein_phosph"/>
</dbReference>
<dbReference type="InParanoid" id="A0A1X7VTV1"/>
<dbReference type="SMART" id="SM01326">
    <property type="entry name" value="PTEN_C2"/>
    <property type="match status" value="1"/>
</dbReference>
<comment type="catalytic activity">
    <reaction evidence="13">
        <text>1D-myo-inositol 1,3,4,5-tetrakisphosphate + H2O = 1D-myo-inositol 1,4,5-trisphosphate + phosphate</text>
        <dbReference type="Rhea" id="RHEA:77155"/>
        <dbReference type="ChEBI" id="CHEBI:15377"/>
        <dbReference type="ChEBI" id="CHEBI:43474"/>
        <dbReference type="ChEBI" id="CHEBI:57895"/>
        <dbReference type="ChEBI" id="CHEBI:203600"/>
    </reaction>
    <physiologicalReaction direction="left-to-right" evidence="13">
        <dbReference type="Rhea" id="RHEA:77156"/>
    </physiologicalReaction>
</comment>
<evidence type="ECO:0000313" key="25">
    <source>
        <dbReference type="Proteomes" id="UP000007879"/>
    </source>
</evidence>
<dbReference type="GO" id="GO:0004722">
    <property type="term" value="F:protein serine/threonine phosphatase activity"/>
    <property type="evidence" value="ECO:0007669"/>
    <property type="project" value="UniProtKB-EC"/>
</dbReference>
<evidence type="ECO:0000256" key="1">
    <source>
        <dbReference type="ARBA" id="ARBA00004496"/>
    </source>
</evidence>
<evidence type="ECO:0000256" key="2">
    <source>
        <dbReference type="ARBA" id="ARBA00007881"/>
    </source>
</evidence>
<comment type="subcellular location">
    <subcellularLocation>
        <location evidence="1">Cytoplasm</location>
    </subcellularLocation>
</comment>
<dbReference type="CDD" id="cd14509">
    <property type="entry name" value="PTP_PTEN"/>
    <property type="match status" value="1"/>
</dbReference>
<dbReference type="PROSITE" id="PS00383">
    <property type="entry name" value="TYR_PHOSPHATASE_1"/>
    <property type="match status" value="1"/>
</dbReference>
<reference evidence="25" key="1">
    <citation type="journal article" date="2010" name="Nature">
        <title>The Amphimedon queenslandica genome and the evolution of animal complexity.</title>
        <authorList>
            <person name="Srivastava M."/>
            <person name="Simakov O."/>
            <person name="Chapman J."/>
            <person name="Fahey B."/>
            <person name="Gauthier M.E."/>
            <person name="Mitros T."/>
            <person name="Richards G.S."/>
            <person name="Conaco C."/>
            <person name="Dacre M."/>
            <person name="Hellsten U."/>
            <person name="Larroux C."/>
            <person name="Putnam N.H."/>
            <person name="Stanke M."/>
            <person name="Adamska M."/>
            <person name="Darling A."/>
            <person name="Degnan S.M."/>
            <person name="Oakley T.H."/>
            <person name="Plachetzki D.C."/>
            <person name="Zhai Y."/>
            <person name="Adamski M."/>
            <person name="Calcino A."/>
            <person name="Cummins S.F."/>
            <person name="Goodstein D.M."/>
            <person name="Harris C."/>
            <person name="Jackson D.J."/>
            <person name="Leys S.P."/>
            <person name="Shu S."/>
            <person name="Woodcroft B.J."/>
            <person name="Vervoort M."/>
            <person name="Kosik K.S."/>
            <person name="Manning G."/>
            <person name="Degnan B.M."/>
            <person name="Rokhsar D.S."/>
        </authorList>
    </citation>
    <scope>NUCLEOTIDE SEQUENCE [LARGE SCALE GENOMIC DNA]</scope>
</reference>
<dbReference type="GO" id="GO:0051896">
    <property type="term" value="P:regulation of phosphatidylinositol 3-kinase/protein kinase B signal transduction"/>
    <property type="evidence" value="ECO:0007669"/>
    <property type="project" value="TreeGrafter"/>
</dbReference>
<dbReference type="KEGG" id="aqu:100640061"/>
<feature type="domain" description="C2 tensin-type" evidence="23">
    <location>
        <begin position="190"/>
        <end position="405"/>
    </location>
</feature>
<evidence type="ECO:0000256" key="3">
    <source>
        <dbReference type="ARBA" id="ARBA00013015"/>
    </source>
</evidence>
<comment type="catalytic activity">
    <reaction evidence="14">
        <text>a 1,2-diacyl-sn-glycero-3-phospho-(1D-myo-inositol-3,4,5-trisphosphate) + H2O = a 1,2-diacyl-sn-glycero-3-phospho-(1D-myo-inositol-4,5-bisphosphate) + phosphate</text>
        <dbReference type="Rhea" id="RHEA:25017"/>
        <dbReference type="ChEBI" id="CHEBI:15377"/>
        <dbReference type="ChEBI" id="CHEBI:43474"/>
        <dbReference type="ChEBI" id="CHEBI:57836"/>
        <dbReference type="ChEBI" id="CHEBI:58456"/>
        <dbReference type="EC" id="3.1.3.67"/>
    </reaction>
    <physiologicalReaction direction="left-to-right" evidence="14">
        <dbReference type="Rhea" id="RHEA:25018"/>
    </physiologicalReaction>
</comment>
<dbReference type="OrthoDB" id="16692at2759"/>
<dbReference type="AlphaFoldDB" id="A0A1X7VTV1"/>
<sequence>MATNKFRHLVSKRKRRFIADGFDLDMTFIKPNIVAMGFPSEKLEGVYRNKMSDVQRYFDTHYTDHYKVYNLCSERFYDPKKFHKVTVYPFDDHNPPPFELIQPFCEDVDGWLKEDNRNVAVIHCKAGKGRTGVMICSYLLHDRLFDTVKDALQFYGEARTQNAKGVTIPSQRRYVQYYGHLIRNNLQYSPRTILLHAIRLEGIPNFSGGTCAPFFIVRKHKVVLYTSKVYESIRRTDAFAELMLTKPIPLCDDIKVEFYHNPRFGSKEKMFLFWFNTFFVDWHVMQQEAQNAMATKEAREERIMHSSPASAGIGKGNNVSSRGVPTASPLTTISVDQKAPSRLAGYSTANGDRAEGELVSLDATPKASHFRVVILPKNEIDKANKDKKHKQYPCNFKVHMVLSEADNPGFSLDHYCEEDLESQTDEQPDDPHHGEENLSDTDPEDDENWEEVESVAV</sequence>
<dbReference type="PANTHER" id="PTHR12305:SF81">
    <property type="entry name" value="PHOSPHATIDYLINOSITOL 3,4,5-TRISPHOSPHATE 3-PHOSPHATASE AND DUAL-SPECIFICITY PROTEIN PHOSPHATASE PTEN"/>
    <property type="match status" value="1"/>
</dbReference>
<evidence type="ECO:0000256" key="20">
    <source>
        <dbReference type="SAM" id="MobiDB-lite"/>
    </source>
</evidence>
<proteinExistence type="inferred from homology"/>
<dbReference type="GO" id="GO:0048870">
    <property type="term" value="P:cell motility"/>
    <property type="evidence" value="ECO:0007669"/>
    <property type="project" value="TreeGrafter"/>
</dbReference>
<evidence type="ECO:0000256" key="15">
    <source>
        <dbReference type="ARBA" id="ARBA00043762"/>
    </source>
</evidence>
<evidence type="ECO:0000256" key="7">
    <source>
        <dbReference type="ARBA" id="ARBA00022801"/>
    </source>
</evidence>
<reference evidence="24" key="2">
    <citation type="submission" date="2017-05" db="UniProtKB">
        <authorList>
            <consortium name="EnsemblMetazoa"/>
        </authorList>
    </citation>
    <scope>IDENTIFICATION</scope>
</reference>
<feature type="region of interest" description="Disordered" evidence="20">
    <location>
        <begin position="306"/>
        <end position="334"/>
    </location>
</feature>
<dbReference type="GO" id="GO:0043491">
    <property type="term" value="P:phosphatidylinositol 3-kinase/protein kinase B signal transduction"/>
    <property type="evidence" value="ECO:0007669"/>
    <property type="project" value="TreeGrafter"/>
</dbReference>
<feature type="domain" description="Tyrosine specific protein phosphatases" evidence="21">
    <location>
        <begin position="102"/>
        <end position="173"/>
    </location>
</feature>
<comment type="catalytic activity">
    <reaction evidence="11">
        <text>1,2-dioctanoyl-sn-glycero-3-phospho-(1D-myo-inositol-3,4,5-trisphosphate) + H2O = 1,2-dioctanoyl-sn-glycero-3-phospho-(1D-myo-inositol-4,5-bisphosphate) + phosphate</text>
        <dbReference type="Rhea" id="RHEA:43552"/>
        <dbReference type="ChEBI" id="CHEBI:15377"/>
        <dbReference type="ChEBI" id="CHEBI:43474"/>
        <dbReference type="ChEBI" id="CHEBI:83416"/>
        <dbReference type="ChEBI" id="CHEBI:83419"/>
    </reaction>
    <physiologicalReaction direction="left-to-right" evidence="11">
        <dbReference type="Rhea" id="RHEA:43553"/>
    </physiologicalReaction>
</comment>
<dbReference type="PROSITE" id="PS51181">
    <property type="entry name" value="PPASE_TENSIN"/>
    <property type="match status" value="1"/>
</dbReference>
<dbReference type="Gene3D" id="2.60.40.1110">
    <property type="match status" value="1"/>
</dbReference>
<evidence type="ECO:0000256" key="18">
    <source>
        <dbReference type="ARBA" id="ARBA00048832"/>
    </source>
</evidence>
<dbReference type="Pfam" id="PF22785">
    <property type="entry name" value="Tc-R-P"/>
    <property type="match status" value="1"/>
</dbReference>
<comment type="catalytic activity">
    <reaction evidence="17">
        <text>O-phospho-L-seryl-[protein] + H2O = L-seryl-[protein] + phosphate</text>
        <dbReference type="Rhea" id="RHEA:20629"/>
        <dbReference type="Rhea" id="RHEA-COMP:9863"/>
        <dbReference type="Rhea" id="RHEA-COMP:11604"/>
        <dbReference type="ChEBI" id="CHEBI:15377"/>
        <dbReference type="ChEBI" id="CHEBI:29999"/>
        <dbReference type="ChEBI" id="CHEBI:43474"/>
        <dbReference type="ChEBI" id="CHEBI:83421"/>
        <dbReference type="EC" id="3.1.3.16"/>
    </reaction>
    <physiologicalReaction direction="left-to-right" evidence="17">
        <dbReference type="Rhea" id="RHEA:20630"/>
    </physiologicalReaction>
</comment>
<evidence type="ECO:0000256" key="14">
    <source>
        <dbReference type="ARBA" id="ARBA00043760"/>
    </source>
</evidence>
<evidence type="ECO:0000256" key="11">
    <source>
        <dbReference type="ARBA" id="ARBA00034268"/>
    </source>
</evidence>
<organism evidence="24">
    <name type="scientific">Amphimedon queenslandica</name>
    <name type="common">Sponge</name>
    <dbReference type="NCBI Taxonomy" id="400682"/>
    <lineage>
        <taxon>Eukaryota</taxon>
        <taxon>Metazoa</taxon>
        <taxon>Porifera</taxon>
        <taxon>Demospongiae</taxon>
        <taxon>Heteroscleromorpha</taxon>
        <taxon>Haplosclerida</taxon>
        <taxon>Niphatidae</taxon>
        <taxon>Amphimedon</taxon>
    </lineage>
</organism>
<accession>A0A1X7VTV1</accession>
<dbReference type="SMART" id="SM01301">
    <property type="entry name" value="PTPlike_phytase"/>
    <property type="match status" value="1"/>
</dbReference>
<dbReference type="PROSITE" id="PS50056">
    <property type="entry name" value="TYR_PHOSPHATASE_2"/>
    <property type="match status" value="1"/>
</dbReference>
<evidence type="ECO:0000256" key="12">
    <source>
        <dbReference type="ARBA" id="ARBA00034338"/>
    </source>
</evidence>
<comment type="similarity">
    <text evidence="2">Belongs to the PTEN phosphatase protein family.</text>
</comment>
<evidence type="ECO:0000256" key="10">
    <source>
        <dbReference type="ARBA" id="ARBA00034256"/>
    </source>
</evidence>
<evidence type="ECO:0000256" key="16">
    <source>
        <dbReference type="ARBA" id="ARBA00044309"/>
    </source>
</evidence>
<evidence type="ECO:0000256" key="13">
    <source>
        <dbReference type="ARBA" id="ARBA00043734"/>
    </source>
</evidence>
<dbReference type="InterPro" id="IPR014020">
    <property type="entry name" value="Tensin_C2-dom"/>
</dbReference>
<keyword evidence="6" id="KW-0963">Cytoplasm</keyword>
<dbReference type="SUPFAM" id="SSF49562">
    <property type="entry name" value="C2 domain (Calcium/lipid-binding domain, CaLB)"/>
    <property type="match status" value="2"/>
</dbReference>
<comment type="catalytic activity">
    <reaction evidence="15">
        <text>1D-myo-inositol 1,3,4,5,6-pentakisphosphate + H2O = 1D-myo-inositol 1,4,5,6-tetrakisphosphate + phosphate</text>
        <dbReference type="Rhea" id="RHEA:77143"/>
        <dbReference type="ChEBI" id="CHEBI:15377"/>
        <dbReference type="ChEBI" id="CHEBI:43474"/>
        <dbReference type="ChEBI" id="CHEBI:57627"/>
        <dbReference type="ChEBI" id="CHEBI:57733"/>
    </reaction>
    <physiologicalReaction direction="left-to-right" evidence="15">
        <dbReference type="Rhea" id="RHEA:77144"/>
    </physiologicalReaction>
</comment>
<dbReference type="STRING" id="400682.A0A1X7VTV1"/>
<dbReference type="SUPFAM" id="SSF52799">
    <property type="entry name" value="(Phosphotyrosine protein) phosphatases II"/>
    <property type="match status" value="1"/>
</dbReference>
<dbReference type="GO" id="GO:0005634">
    <property type="term" value="C:nucleus"/>
    <property type="evidence" value="ECO:0007669"/>
    <property type="project" value="TreeGrafter"/>
</dbReference>
<dbReference type="InterPro" id="IPR029023">
    <property type="entry name" value="Tensin_phosphatase"/>
</dbReference>
<dbReference type="EC" id="3.1.3.48" evidence="4"/>
<dbReference type="EC" id="3.1.3.67" evidence="3"/>
<dbReference type="EnsemblMetazoa" id="Aqu2.1.43771_001">
    <property type="protein sequence ID" value="Aqu2.1.43771_001"/>
    <property type="gene ID" value="Aqu2.1.43771"/>
</dbReference>
<dbReference type="GO" id="GO:0042995">
    <property type="term" value="C:cell projection"/>
    <property type="evidence" value="ECO:0007669"/>
    <property type="project" value="UniProtKB-ARBA"/>
</dbReference>
<evidence type="ECO:0000256" key="17">
    <source>
        <dbReference type="ARBA" id="ARBA00047986"/>
    </source>
</evidence>
<evidence type="ECO:0000259" key="23">
    <source>
        <dbReference type="PROSITE" id="PS51182"/>
    </source>
</evidence>
<feature type="domain" description="Phosphatase tensin-type" evidence="22">
    <location>
        <begin position="15"/>
        <end position="185"/>
    </location>
</feature>
<evidence type="ECO:0000259" key="21">
    <source>
        <dbReference type="PROSITE" id="PS50056"/>
    </source>
</evidence>
<dbReference type="GO" id="GO:0050793">
    <property type="term" value="P:regulation of developmental process"/>
    <property type="evidence" value="ECO:0007669"/>
    <property type="project" value="UniProtKB-ARBA"/>
</dbReference>
<keyword evidence="8" id="KW-0904">Protein phosphatase</keyword>
<dbReference type="GO" id="GO:0005886">
    <property type="term" value="C:plasma membrane"/>
    <property type="evidence" value="ECO:0007669"/>
    <property type="project" value="TreeGrafter"/>
</dbReference>
<dbReference type="InterPro" id="IPR000387">
    <property type="entry name" value="Tyr_Pase_dom"/>
</dbReference>
<dbReference type="Gene3D" id="3.90.190.10">
    <property type="entry name" value="Protein tyrosine phosphatase superfamily"/>
    <property type="match status" value="1"/>
</dbReference>
<feature type="region of interest" description="Disordered" evidence="20">
    <location>
        <begin position="412"/>
        <end position="457"/>
    </location>
</feature>
<dbReference type="EnsemblMetazoa" id="XM_019995777.1">
    <property type="protein sequence ID" value="XP_019851336.1"/>
    <property type="gene ID" value="LOC100640061"/>
</dbReference>
<comment type="catalytic activity">
    <reaction evidence="19">
        <text>O-phospho-L-tyrosyl-[protein] + H2O = L-tyrosyl-[protein] + phosphate</text>
        <dbReference type="Rhea" id="RHEA:10684"/>
        <dbReference type="Rhea" id="RHEA-COMP:10136"/>
        <dbReference type="Rhea" id="RHEA-COMP:20101"/>
        <dbReference type="ChEBI" id="CHEBI:15377"/>
        <dbReference type="ChEBI" id="CHEBI:43474"/>
        <dbReference type="ChEBI" id="CHEBI:46858"/>
        <dbReference type="ChEBI" id="CHEBI:61978"/>
        <dbReference type="EC" id="3.1.3.48"/>
    </reaction>
    <physiologicalReaction direction="left-to-right" evidence="19">
        <dbReference type="Rhea" id="RHEA:10685"/>
    </physiologicalReaction>
</comment>
<evidence type="ECO:0000256" key="5">
    <source>
        <dbReference type="ARBA" id="ARBA00013081"/>
    </source>
</evidence>
<dbReference type="Pfam" id="PF10409">
    <property type="entry name" value="PTEN_C2"/>
    <property type="match status" value="1"/>
</dbReference>
<feature type="compositionally biased region" description="Acidic residues" evidence="20">
    <location>
        <begin position="416"/>
        <end position="428"/>
    </location>
</feature>
<dbReference type="FunFam" id="3.90.190.10:FF:000029">
    <property type="entry name" value="Phosphatidylinositol 3,4,5-trisphosphate 3-phosphatase and dual-specificity protein phosphatase PTEN"/>
    <property type="match status" value="1"/>
</dbReference>